<dbReference type="Pfam" id="PF12053">
    <property type="entry name" value="Par3_HAL_N_term"/>
    <property type="match status" value="1"/>
</dbReference>
<protein>
    <recommendedName>
        <fullName evidence="1">Par3/HAL N-terminal domain-containing protein</fullName>
    </recommendedName>
</protein>
<organism evidence="2 3">
    <name type="scientific">Protopolystoma xenopodis</name>
    <dbReference type="NCBI Taxonomy" id="117903"/>
    <lineage>
        <taxon>Eukaryota</taxon>
        <taxon>Metazoa</taxon>
        <taxon>Spiralia</taxon>
        <taxon>Lophotrochozoa</taxon>
        <taxon>Platyhelminthes</taxon>
        <taxon>Monogenea</taxon>
        <taxon>Polyopisthocotylea</taxon>
        <taxon>Polystomatidea</taxon>
        <taxon>Polystomatidae</taxon>
        <taxon>Protopolystoma</taxon>
    </lineage>
</organism>
<dbReference type="AlphaFoldDB" id="A0A3S5FBR0"/>
<sequence>MLSAKFYYTELGPEDHVFLYSVSIAQDGGILDWDDLVSDVLDDRELLIANFSFGSATRANNLPPFVHSPPPAYSANLHVNQARNGTTTETVIDTDNGPSKERHEIVASGQCSENVGIFQSQDRGSVQSIMQPLVFGLASGLENQTASSRSVQLEDGPDPSSWPIEGAAVLVASTGNDASKIVSRNIFNSLQEESRCSGRPYTSLICNLSGANQVIDLSSLYPESANLCSKADLGSANINTITPTSSNNATFQSHGKDEPSHSALIDQEVIKGQMTGDARLQVVS</sequence>
<evidence type="ECO:0000313" key="2">
    <source>
        <dbReference type="EMBL" id="VEL07758.1"/>
    </source>
</evidence>
<proteinExistence type="predicted"/>
<dbReference type="EMBL" id="CAAALY010002408">
    <property type="protein sequence ID" value="VEL07758.1"/>
    <property type="molecule type" value="Genomic_DNA"/>
</dbReference>
<dbReference type="InterPro" id="IPR021922">
    <property type="entry name" value="Par3/HAL_N"/>
</dbReference>
<feature type="non-terminal residue" evidence="2">
    <location>
        <position position="284"/>
    </location>
</feature>
<reference evidence="2" key="1">
    <citation type="submission" date="2018-11" db="EMBL/GenBank/DDBJ databases">
        <authorList>
            <consortium name="Pathogen Informatics"/>
        </authorList>
    </citation>
    <scope>NUCLEOTIDE SEQUENCE</scope>
</reference>
<keyword evidence="3" id="KW-1185">Reference proteome</keyword>
<comment type="caution">
    <text evidence="2">The sequence shown here is derived from an EMBL/GenBank/DDBJ whole genome shotgun (WGS) entry which is preliminary data.</text>
</comment>
<evidence type="ECO:0000259" key="1">
    <source>
        <dbReference type="Pfam" id="PF12053"/>
    </source>
</evidence>
<feature type="domain" description="Par3/HAL N-terminal" evidence="1">
    <location>
        <begin position="13"/>
        <end position="52"/>
    </location>
</feature>
<accession>A0A3S5FBR0</accession>
<dbReference type="Gene3D" id="3.10.20.90">
    <property type="entry name" value="Phosphatidylinositol 3-kinase Catalytic Subunit, Chain A, domain 1"/>
    <property type="match status" value="1"/>
</dbReference>
<dbReference type="Proteomes" id="UP000784294">
    <property type="component" value="Unassembled WGS sequence"/>
</dbReference>
<name>A0A3S5FBR0_9PLAT</name>
<gene>
    <name evidence="2" type="ORF">PXEA_LOCUS1198</name>
</gene>
<evidence type="ECO:0000313" key="3">
    <source>
        <dbReference type="Proteomes" id="UP000784294"/>
    </source>
</evidence>